<evidence type="ECO:0000259" key="1">
    <source>
        <dbReference type="PROSITE" id="PS50943"/>
    </source>
</evidence>
<dbReference type="EMBL" id="CP104778">
    <property type="protein sequence ID" value="WPC21114.1"/>
    <property type="molecule type" value="Genomic_DNA"/>
</dbReference>
<proteinExistence type="predicted"/>
<dbReference type="Pfam" id="PF01381">
    <property type="entry name" value="HTH_3"/>
    <property type="match status" value="1"/>
</dbReference>
<dbReference type="InterPro" id="IPR010982">
    <property type="entry name" value="Lambda_DNA-bd_dom_sf"/>
</dbReference>
<dbReference type="SUPFAM" id="SSF47413">
    <property type="entry name" value="lambda repressor-like DNA-binding domains"/>
    <property type="match status" value="1"/>
</dbReference>
<dbReference type="InterPro" id="IPR001387">
    <property type="entry name" value="Cro/C1-type_HTH"/>
</dbReference>
<evidence type="ECO:0000313" key="2">
    <source>
        <dbReference type="EMBL" id="WPC21114.1"/>
    </source>
</evidence>
<dbReference type="CDD" id="cd00093">
    <property type="entry name" value="HTH_XRE"/>
    <property type="match status" value="1"/>
</dbReference>
<reference evidence="3" key="1">
    <citation type="submission" date="2024-06" db="EMBL/GenBank/DDBJ databases">
        <authorList>
            <person name="Chang H.C."/>
            <person name="Mun S.Y."/>
        </authorList>
    </citation>
    <scope>NUCLEOTIDE SEQUENCE [LARGE SCALE GENOMIC DNA]</scope>
    <source>
        <strain evidence="3">KT1</strain>
    </source>
</reference>
<dbReference type="SMART" id="SM00530">
    <property type="entry name" value="HTH_XRE"/>
    <property type="match status" value="1"/>
</dbReference>
<sequence>MSTVSRIKELANKRNLNLKQLSIKLGMGENTIYRWDKKQPTSDRLQKVADYLNVSTDYLLGRSNKTNYYDLNKQDIVDIGVQVDRMLEGLDSESETNFYGEPMTEEDKQKLRIAMQAALQAAQIESRKKFTPKKYRK</sequence>
<dbReference type="PROSITE" id="PS50943">
    <property type="entry name" value="HTH_CROC1"/>
    <property type="match status" value="1"/>
</dbReference>
<name>A0ABZ0Q2E3_9LACO</name>
<keyword evidence="3" id="KW-1185">Reference proteome</keyword>
<dbReference type="Gene3D" id="1.10.260.40">
    <property type="entry name" value="lambda repressor-like DNA-binding domains"/>
    <property type="match status" value="1"/>
</dbReference>
<protein>
    <submittedName>
        <fullName evidence="2">Helix-turn-helix domain-containing protein</fullName>
    </submittedName>
</protein>
<gene>
    <name evidence="2" type="ORF">N6G96_07400</name>
</gene>
<organism evidence="2 3">
    <name type="scientific">Pediococcus inopinatus</name>
    <dbReference type="NCBI Taxonomy" id="114090"/>
    <lineage>
        <taxon>Bacteria</taxon>
        <taxon>Bacillati</taxon>
        <taxon>Bacillota</taxon>
        <taxon>Bacilli</taxon>
        <taxon>Lactobacillales</taxon>
        <taxon>Lactobacillaceae</taxon>
        <taxon>Pediococcus</taxon>
    </lineage>
</organism>
<evidence type="ECO:0000313" key="3">
    <source>
        <dbReference type="Proteomes" id="UP001302696"/>
    </source>
</evidence>
<feature type="domain" description="HTH cro/C1-type" evidence="1">
    <location>
        <begin position="7"/>
        <end position="59"/>
    </location>
</feature>
<dbReference type="RefSeq" id="WP_323707397.1">
    <property type="nucleotide sequence ID" value="NZ_CP104774.1"/>
</dbReference>
<accession>A0ABZ0Q2E3</accession>
<dbReference type="Proteomes" id="UP001302696">
    <property type="component" value="Chromosome"/>
</dbReference>